<sequence>MGHFIDITGKRYGKLTALYPTEKRDQGGSVMWHFRCDCGNEKDMSARPIKAGTVKSCGCIAKPHGKTGTRLFTIWVNMRQRCSNPNYSGFQYWGGKGVTVCAEWQDFTVFEAWSLAHGYSDKLTIDRIDGGGNYEPSNCRWSTPKEQAHNTASNHLITIGEQTKTLSDWCEQLGTVSLCSIHRRVRTLGWSYEKALTTPPMRSRRSGRGKTEWR</sequence>
<protein>
    <recommendedName>
        <fullName evidence="4">AP2 domain-containing protein</fullName>
    </recommendedName>
</protein>
<dbReference type="OrthoDB" id="552713at2"/>
<dbReference type="EMBL" id="FQXV01000024">
    <property type="protein sequence ID" value="SHI24440.1"/>
    <property type="molecule type" value="Genomic_DNA"/>
</dbReference>
<reference evidence="1 3" key="1">
    <citation type="submission" date="2016-11" db="EMBL/GenBank/DDBJ databases">
        <authorList>
            <person name="Jaros S."/>
            <person name="Januszkiewicz K."/>
            <person name="Wedrychowicz H."/>
        </authorList>
    </citation>
    <scope>NUCLEOTIDE SEQUENCE [LARGE SCALE GENOMIC DNA]</scope>
    <source>
        <strain evidence="1 3">DSM 10068</strain>
    </source>
</reference>
<keyword evidence="3" id="KW-1185">Reference proteome</keyword>
<dbReference type="AlphaFoldDB" id="A0A1M5ZHW9"/>
<evidence type="ECO:0000313" key="2">
    <source>
        <dbReference type="EMBL" id="SHI24440.1"/>
    </source>
</evidence>
<dbReference type="RefSeq" id="WP_073083038.1">
    <property type="nucleotide sequence ID" value="NZ_FQXV01000022.1"/>
</dbReference>
<organism evidence="1 3">
    <name type="scientific">Sporobacter termitidis DSM 10068</name>
    <dbReference type="NCBI Taxonomy" id="1123282"/>
    <lineage>
        <taxon>Bacteria</taxon>
        <taxon>Bacillati</taxon>
        <taxon>Bacillota</taxon>
        <taxon>Clostridia</taxon>
        <taxon>Eubacteriales</taxon>
        <taxon>Oscillospiraceae</taxon>
        <taxon>Sporobacter</taxon>
    </lineage>
</organism>
<dbReference type="Proteomes" id="UP000183995">
    <property type="component" value="Unassembled WGS sequence"/>
</dbReference>
<gene>
    <name evidence="1" type="ORF">SAMN02745823_03758</name>
    <name evidence="2" type="ORF">SAMN02745823_03836</name>
</gene>
<accession>A0A1M5ZHW9</accession>
<name>A0A1M5ZHW9_9FIRM</name>
<dbReference type="EMBL" id="FQXV01000022">
    <property type="protein sequence ID" value="SHI23748.1"/>
    <property type="molecule type" value="Genomic_DNA"/>
</dbReference>
<evidence type="ECO:0000313" key="1">
    <source>
        <dbReference type="EMBL" id="SHI23748.1"/>
    </source>
</evidence>
<proteinExistence type="predicted"/>
<evidence type="ECO:0000313" key="3">
    <source>
        <dbReference type="Proteomes" id="UP000183995"/>
    </source>
</evidence>
<dbReference type="STRING" id="1123282.SAMN02745823_03758"/>
<evidence type="ECO:0008006" key="4">
    <source>
        <dbReference type="Google" id="ProtNLM"/>
    </source>
</evidence>